<dbReference type="PANTHER" id="PTHR42693">
    <property type="entry name" value="ARYLSULFATASE FAMILY MEMBER"/>
    <property type="match status" value="1"/>
</dbReference>
<dbReference type="CDD" id="cd16025">
    <property type="entry name" value="PAS_like"/>
    <property type="match status" value="1"/>
</dbReference>
<comment type="similarity">
    <text evidence="1">Belongs to the sulfatase family.</text>
</comment>
<evidence type="ECO:0000259" key="2">
    <source>
        <dbReference type="Pfam" id="PF00884"/>
    </source>
</evidence>
<name>A0A381NHE6_9ZZZZ</name>
<dbReference type="EMBL" id="UINC01000360">
    <property type="protein sequence ID" value="SUZ53967.1"/>
    <property type="molecule type" value="Genomic_DNA"/>
</dbReference>
<protein>
    <recommendedName>
        <fullName evidence="2">Sulfatase N-terminal domain-containing protein</fullName>
    </recommendedName>
</protein>
<dbReference type="GO" id="GO:0004065">
    <property type="term" value="F:arylsulfatase activity"/>
    <property type="evidence" value="ECO:0007669"/>
    <property type="project" value="TreeGrafter"/>
</dbReference>
<gene>
    <name evidence="3" type="ORF">METZ01_LOCUS6821</name>
</gene>
<dbReference type="SUPFAM" id="SSF53649">
    <property type="entry name" value="Alkaline phosphatase-like"/>
    <property type="match status" value="1"/>
</dbReference>
<organism evidence="3">
    <name type="scientific">marine metagenome</name>
    <dbReference type="NCBI Taxonomy" id="408172"/>
    <lineage>
        <taxon>unclassified sequences</taxon>
        <taxon>metagenomes</taxon>
        <taxon>ecological metagenomes</taxon>
    </lineage>
</organism>
<evidence type="ECO:0000256" key="1">
    <source>
        <dbReference type="ARBA" id="ARBA00008779"/>
    </source>
</evidence>
<dbReference type="Pfam" id="PF00884">
    <property type="entry name" value="Sulfatase"/>
    <property type="match status" value="1"/>
</dbReference>
<dbReference type="InterPro" id="IPR050738">
    <property type="entry name" value="Sulfatase"/>
</dbReference>
<reference evidence="3" key="1">
    <citation type="submission" date="2018-05" db="EMBL/GenBank/DDBJ databases">
        <authorList>
            <person name="Lanie J.A."/>
            <person name="Ng W.-L."/>
            <person name="Kazmierczak K.M."/>
            <person name="Andrzejewski T.M."/>
            <person name="Davidsen T.M."/>
            <person name="Wayne K.J."/>
            <person name="Tettelin H."/>
            <person name="Glass J.I."/>
            <person name="Rusch D."/>
            <person name="Podicherti R."/>
            <person name="Tsui H.-C.T."/>
            <person name="Winkler M.E."/>
        </authorList>
    </citation>
    <scope>NUCLEOTIDE SEQUENCE</scope>
</reference>
<dbReference type="PANTHER" id="PTHR42693:SF33">
    <property type="entry name" value="ARYLSULFATASE"/>
    <property type="match status" value="1"/>
</dbReference>
<proteinExistence type="inferred from homology"/>
<dbReference type="InterPro" id="IPR017850">
    <property type="entry name" value="Alkaline_phosphatase_core_sf"/>
</dbReference>
<dbReference type="Gene3D" id="3.40.720.10">
    <property type="entry name" value="Alkaline Phosphatase, subunit A"/>
    <property type="match status" value="1"/>
</dbReference>
<feature type="domain" description="Sulfatase N-terminal" evidence="2">
    <location>
        <begin position="38"/>
        <end position="445"/>
    </location>
</feature>
<dbReference type="Gene3D" id="3.30.1120.10">
    <property type="match status" value="1"/>
</dbReference>
<dbReference type="AlphaFoldDB" id="A0A381NHE6"/>
<accession>A0A381NHE6</accession>
<evidence type="ECO:0000313" key="3">
    <source>
        <dbReference type="EMBL" id="SUZ53967.1"/>
    </source>
</evidence>
<sequence length="569" mass="64633">MFTNHPNKILYWQLLIFLAFSFLIGCANDEATSSSKKPNILFIVADDLGYTDLGGYGSEIATPNLDALAHNGVTLTNYYVAPTCSPTRAMLLSGIDNHLVGMGSMSGEQSDNQKNKIGYEGYLNFRIAALPNVLKDNDYHTYMTGKWHLGYDDNTSPTARGFERSFSLLAGGAGHFSNMLSILGTNKAPYREDGKLIDSLPDDFYSTKFYTDKMIEYIDSNRNDGKPFFGYLSYTAVHWPLQAPQSSMDRQSGKYDEGYDVIYERRLSNLKELGLIDEETRSFPGLSEDRPWEDLNEQEKKRSAKLMEIYAAMVSDMDHNVGKIVGYLEDIGELDNTFIFFMSDNGAEGHPLDETFENYGIEQKIKTCCDNRFENMGRPDSYLWYGSNWARVSVGPWRRFKGFTSEGGIKAPAFVHFPKFHGGSIDNSFVTVKDVMPTILEVANISHPGKVYKGREILPMQGLSMMPILLGESDYIHKEDHIEGWELFGKTALRKGSWKMIQEPKEDFFSWQTPLSDNYKWQLFNLTKDPTELNDLAEAESEKMQEMLDAWEQYKKENGVIIPENVMGF</sequence>
<dbReference type="InterPro" id="IPR000917">
    <property type="entry name" value="Sulfatase_N"/>
</dbReference>